<name>A0AA41VEJ9_PAPNU</name>
<evidence type="ECO:0000313" key="3">
    <source>
        <dbReference type="Proteomes" id="UP001177140"/>
    </source>
</evidence>
<sequence length="225" mass="25119">MYCVKLIQKKIEKAQAEHGASSGSSVTDDVLAKALGETEKTKRLKGFGFGATRKKIVAQSHYKKIIKECQESCKTMNDRLLVLEERNLKCVCNEVTHSHRASPTDSNNQASTSRIVFCNVRASTPTPNTSPVSRTNEVQVPVKFKPCKLLSWIKEGGQVVVDAEIVETDPEKEIHGYPIGLYCYSVSVITAHVEKAHVFKTTDEHRTLKDVEGGIITWPKDRIMF</sequence>
<evidence type="ECO:0000313" key="2">
    <source>
        <dbReference type="EMBL" id="MCL7039758.1"/>
    </source>
</evidence>
<dbReference type="PANTHER" id="PTHR33018">
    <property type="entry name" value="OS10G0338966 PROTEIN-RELATED"/>
    <property type="match status" value="1"/>
</dbReference>
<accession>A0AA41VEJ9</accession>
<dbReference type="InterPro" id="IPR058352">
    <property type="entry name" value="DUF8039"/>
</dbReference>
<dbReference type="EMBL" id="JAJJMA010204614">
    <property type="protein sequence ID" value="MCL7039758.1"/>
    <property type="molecule type" value="Genomic_DNA"/>
</dbReference>
<evidence type="ECO:0000259" key="1">
    <source>
        <dbReference type="Pfam" id="PF26133"/>
    </source>
</evidence>
<dbReference type="Pfam" id="PF26133">
    <property type="entry name" value="DUF8039"/>
    <property type="match status" value="1"/>
</dbReference>
<feature type="domain" description="DUF8039" evidence="1">
    <location>
        <begin position="143"/>
        <end position="224"/>
    </location>
</feature>
<protein>
    <recommendedName>
        <fullName evidence="1">DUF8039 domain-containing protein</fullName>
    </recommendedName>
</protein>
<proteinExistence type="predicted"/>
<organism evidence="2 3">
    <name type="scientific">Papaver nudicaule</name>
    <name type="common">Iceland poppy</name>
    <dbReference type="NCBI Taxonomy" id="74823"/>
    <lineage>
        <taxon>Eukaryota</taxon>
        <taxon>Viridiplantae</taxon>
        <taxon>Streptophyta</taxon>
        <taxon>Embryophyta</taxon>
        <taxon>Tracheophyta</taxon>
        <taxon>Spermatophyta</taxon>
        <taxon>Magnoliopsida</taxon>
        <taxon>Ranunculales</taxon>
        <taxon>Papaveraceae</taxon>
        <taxon>Papaveroideae</taxon>
        <taxon>Papaver</taxon>
    </lineage>
</organism>
<dbReference type="AlphaFoldDB" id="A0AA41VEJ9"/>
<gene>
    <name evidence="2" type="ORF">MKW94_002594</name>
</gene>
<comment type="caution">
    <text evidence="2">The sequence shown here is derived from an EMBL/GenBank/DDBJ whole genome shotgun (WGS) entry which is preliminary data.</text>
</comment>
<dbReference type="PANTHER" id="PTHR33018:SF34">
    <property type="entry name" value="OS02G0472350 PROTEIN"/>
    <property type="match status" value="1"/>
</dbReference>
<keyword evidence="3" id="KW-1185">Reference proteome</keyword>
<reference evidence="2" key="1">
    <citation type="submission" date="2022-03" db="EMBL/GenBank/DDBJ databases">
        <title>A functionally conserved STORR gene fusion in Papaver species that diverged 16.8 million years ago.</title>
        <authorList>
            <person name="Catania T."/>
        </authorList>
    </citation>
    <scope>NUCLEOTIDE SEQUENCE</scope>
    <source>
        <strain evidence="2">S-191538</strain>
    </source>
</reference>
<dbReference type="Proteomes" id="UP001177140">
    <property type="component" value="Unassembled WGS sequence"/>
</dbReference>